<keyword evidence="7 11" id="KW-0472">Membrane</keyword>
<dbReference type="InterPro" id="IPR036534">
    <property type="entry name" value="GAR_dom_sf"/>
</dbReference>
<dbReference type="OMA" id="AYMTTTK"/>
<dbReference type="InParanoid" id="I1CH75"/>
<dbReference type="InterPro" id="IPR002528">
    <property type="entry name" value="MATE_fam"/>
</dbReference>
<dbReference type="InterPro" id="IPR013889">
    <property type="entry name" value="Karyogamy_KAR9"/>
</dbReference>
<comment type="subcellular location">
    <subcellularLocation>
        <location evidence="2">Cytoplasm</location>
        <location evidence="2">Cytoskeleton</location>
    </subcellularLocation>
    <subcellularLocation>
        <location evidence="1">Membrane</location>
        <topology evidence="1">Multi-pass membrane protein</topology>
    </subcellularLocation>
</comment>
<sequence>MFVNVSAWSIVYGMTTALDTLCSQAWTGARDKTVLGVYLQRAYLILSLLFIPISIIWWNAEWIMLTFQQDPEISHFAGLFLRYLLPGAPAYMAFEATKRYLQAQTIMHASTYAMLVTAPLNFALNYLFVYPFGFGFIGAPIATSISYWLMFGLLLAYIQFVKGKEGWNGWSRECLKGWWPFLRLGLSGVIIICAEWTAFELSSLAASYLSTTDLAVQSILLTLSSTTYTIPMAHSSIGRLFTSDPKVIEQVARILPLCAIFQVADGIASVGGGIIRGLGRQNIAACINLIAYYLIALPIGFCLTFQFQWALTGLWSGLTTALFIVASSEVLYLLSVDWFLETKRAQERCSQHVMLHNDTKMTISTMNHFEMQFNTLSLPDKEIEQIFNSQGTLSIEESLNIFSTITSKISSWLESVHLALFSLEQNLDNYDINDIYTLETTVNQMAPIIHSLSDVNEIVLTAGVEEHETKMKVTKIQSEWSSLQHYLASVKQQILANKEQSDLIYAIERLYIQMDDVSVMIFDFQEKKQYSVIMSPTPSLSSHNDDLFSVGSSDSSTLFNMTVNSINSKEDSTIMKVDNAFETVLQEIQIIFTKTSQLEPQKLAKKRFEKLKNKWEQLQIERDEFKQEYKEVRWSIVFRRISDQVDVMIDGLDKSVTQCYSFIQQIKSYRSLLRTSGSAIDIEKFKSINKSFEAKYKYYTPSIDRMLTILGNGILSRGSRDFIIQQRHESMVQRWCHLKETMHELRLRDLLEAERIISNDSTRYRTPEPTFAKTNTLQPPLSSLRGSISDSSSTSSLRKSRTPSRITRNDSAQSRRDDFYEEDERHFGVDLMKYQTRGRRLSPHAMDRPSTTQDIRSMSGSRRGTPQQQQQVPLGFRSKSSMGDLRADRVMSPSARTRSITPSLIPRPKTPKEMSRATSPMIPQPKASVKSYQLPPVPPLPKYVTNSPLRKKQSMPNLRHKSSMMEISINENRAYRPDPKDALDVEVAQIINASPISIQCSRAEQGKYYFGNELSLSSMGGKKLYTCKLMTYTDRKGGQIKNNKVLVRVGGGWQDLEFFLLEHSSLMTSDVVVRTYASSSDTSSRHGSKGWKN</sequence>
<dbReference type="InterPro" id="IPR045069">
    <property type="entry name" value="MATE_euk"/>
</dbReference>
<keyword evidence="6 11" id="KW-1133">Transmembrane helix</keyword>
<dbReference type="NCBIfam" id="TIGR00797">
    <property type="entry name" value="matE"/>
    <property type="match status" value="1"/>
</dbReference>
<dbReference type="GO" id="GO:1990961">
    <property type="term" value="P:xenobiotic detoxification by transmembrane export across the plasma membrane"/>
    <property type="evidence" value="ECO:0007669"/>
    <property type="project" value="InterPro"/>
</dbReference>
<accession>I1CH75</accession>
<feature type="transmembrane region" description="Helical" evidence="11">
    <location>
        <begin position="6"/>
        <end position="26"/>
    </location>
</feature>
<keyword evidence="14" id="KW-1185">Reference proteome</keyword>
<evidence type="ECO:0000259" key="12">
    <source>
        <dbReference type="PROSITE" id="PS51460"/>
    </source>
</evidence>
<feature type="region of interest" description="Disordered" evidence="10">
    <location>
        <begin position="761"/>
        <end position="820"/>
    </location>
</feature>
<feature type="compositionally biased region" description="Basic residues" evidence="10">
    <location>
        <begin position="949"/>
        <end position="958"/>
    </location>
</feature>
<evidence type="ECO:0000256" key="4">
    <source>
        <dbReference type="ARBA" id="ARBA00022490"/>
    </source>
</evidence>
<dbReference type="GO" id="GO:0005856">
    <property type="term" value="C:cytoskeleton"/>
    <property type="evidence" value="ECO:0007669"/>
    <property type="project" value="UniProtKB-SubCell"/>
</dbReference>
<keyword evidence="4" id="KW-0963">Cytoplasm</keyword>
<feature type="compositionally biased region" description="Polar residues" evidence="10">
    <location>
        <begin position="849"/>
        <end position="872"/>
    </location>
</feature>
<feature type="coiled-coil region" evidence="9">
    <location>
        <begin position="601"/>
        <end position="628"/>
    </location>
</feature>
<dbReference type="GO" id="GO:0008017">
    <property type="term" value="F:microtubule binding"/>
    <property type="evidence" value="ECO:0007669"/>
    <property type="project" value="InterPro"/>
</dbReference>
<evidence type="ECO:0000256" key="9">
    <source>
        <dbReference type="SAM" id="Coils"/>
    </source>
</evidence>
<comment type="similarity">
    <text evidence="3">Belongs to the multi antimicrobial extrusion (MATE) (TC 2.A.66.1) family.</text>
</comment>
<feature type="region of interest" description="Disordered" evidence="10">
    <location>
        <begin position="834"/>
        <end position="934"/>
    </location>
</feature>
<dbReference type="GO" id="GO:0015297">
    <property type="term" value="F:antiporter activity"/>
    <property type="evidence" value="ECO:0007669"/>
    <property type="project" value="InterPro"/>
</dbReference>
<feature type="transmembrane region" description="Helical" evidence="11">
    <location>
        <begin position="106"/>
        <end position="128"/>
    </location>
</feature>
<dbReference type="PROSITE" id="PS51460">
    <property type="entry name" value="GAR"/>
    <property type="match status" value="1"/>
</dbReference>
<dbReference type="GeneID" id="93619481"/>
<reference evidence="13 14" key="1">
    <citation type="journal article" date="2009" name="PLoS Genet.">
        <title>Genomic analysis of the basal lineage fungus Rhizopus oryzae reveals a whole-genome duplication.</title>
        <authorList>
            <person name="Ma L.-J."/>
            <person name="Ibrahim A.S."/>
            <person name="Skory C."/>
            <person name="Grabherr M.G."/>
            <person name="Burger G."/>
            <person name="Butler M."/>
            <person name="Elias M."/>
            <person name="Idnurm A."/>
            <person name="Lang B.F."/>
            <person name="Sone T."/>
            <person name="Abe A."/>
            <person name="Calvo S.E."/>
            <person name="Corrochano L.M."/>
            <person name="Engels R."/>
            <person name="Fu J."/>
            <person name="Hansberg W."/>
            <person name="Kim J.-M."/>
            <person name="Kodira C.D."/>
            <person name="Koehrsen M.J."/>
            <person name="Liu B."/>
            <person name="Miranda-Saavedra D."/>
            <person name="O'Leary S."/>
            <person name="Ortiz-Castellanos L."/>
            <person name="Poulter R."/>
            <person name="Rodriguez-Romero J."/>
            <person name="Ruiz-Herrera J."/>
            <person name="Shen Y.-Q."/>
            <person name="Zeng Q."/>
            <person name="Galagan J."/>
            <person name="Birren B.W."/>
            <person name="Cuomo C.A."/>
            <person name="Wickes B.L."/>
        </authorList>
    </citation>
    <scope>NUCLEOTIDE SEQUENCE [LARGE SCALE GENOMIC DNA]</scope>
    <source>
        <strain evidence="14">RA 99-880 / ATCC MYA-4621 / FGSC 9543 / NRRL 43880</strain>
    </source>
</reference>
<feature type="region of interest" description="Disordered" evidence="10">
    <location>
        <begin position="939"/>
        <end position="958"/>
    </location>
</feature>
<dbReference type="EMBL" id="CH476741">
    <property type="protein sequence ID" value="EIE87805.1"/>
    <property type="molecule type" value="Genomic_DNA"/>
</dbReference>
<feature type="transmembrane region" description="Helical" evidence="11">
    <location>
        <begin position="313"/>
        <end position="334"/>
    </location>
</feature>
<dbReference type="STRING" id="246409.I1CH75"/>
<dbReference type="AlphaFoldDB" id="I1CH75"/>
<evidence type="ECO:0000256" key="7">
    <source>
        <dbReference type="ARBA" id="ARBA00023136"/>
    </source>
</evidence>
<keyword evidence="9" id="KW-0175">Coiled coil</keyword>
<evidence type="ECO:0000313" key="13">
    <source>
        <dbReference type="EMBL" id="EIE87805.1"/>
    </source>
</evidence>
<protein>
    <recommendedName>
        <fullName evidence="12">GAR domain-containing protein</fullName>
    </recommendedName>
</protein>
<dbReference type="PANTHER" id="PTHR11206">
    <property type="entry name" value="MULTIDRUG RESISTANCE PROTEIN"/>
    <property type="match status" value="1"/>
</dbReference>
<feature type="transmembrane region" description="Helical" evidence="11">
    <location>
        <begin position="38"/>
        <end position="58"/>
    </location>
</feature>
<gene>
    <name evidence="13" type="ORF">RO3G_12516</name>
</gene>
<feature type="compositionally biased region" description="Low complexity" evidence="10">
    <location>
        <begin position="781"/>
        <end position="797"/>
    </location>
</feature>
<dbReference type="SUPFAM" id="SSF143575">
    <property type="entry name" value="GAS2 domain-like"/>
    <property type="match status" value="1"/>
</dbReference>
<dbReference type="RefSeq" id="XP_067523201.1">
    <property type="nucleotide sequence ID" value="XM_067667100.1"/>
</dbReference>
<organism evidence="13 14">
    <name type="scientific">Rhizopus delemar (strain RA 99-880 / ATCC MYA-4621 / FGSC 9543 / NRRL 43880)</name>
    <name type="common">Mucormycosis agent</name>
    <name type="synonym">Rhizopus arrhizus var. delemar</name>
    <dbReference type="NCBI Taxonomy" id="246409"/>
    <lineage>
        <taxon>Eukaryota</taxon>
        <taxon>Fungi</taxon>
        <taxon>Fungi incertae sedis</taxon>
        <taxon>Mucoromycota</taxon>
        <taxon>Mucoromycotina</taxon>
        <taxon>Mucoromycetes</taxon>
        <taxon>Mucorales</taxon>
        <taxon>Mucorineae</taxon>
        <taxon>Rhizopodaceae</taxon>
        <taxon>Rhizopus</taxon>
    </lineage>
</organism>
<dbReference type="Pfam" id="PF02187">
    <property type="entry name" value="GAS2"/>
    <property type="match status" value="1"/>
</dbReference>
<evidence type="ECO:0000256" key="8">
    <source>
        <dbReference type="ARBA" id="ARBA00023212"/>
    </source>
</evidence>
<feature type="transmembrane region" description="Helical" evidence="11">
    <location>
        <begin position="181"/>
        <end position="199"/>
    </location>
</feature>
<feature type="transmembrane region" description="Helical" evidence="11">
    <location>
        <begin position="134"/>
        <end position="160"/>
    </location>
</feature>
<name>I1CH75_RHIO9</name>
<dbReference type="Proteomes" id="UP000009138">
    <property type="component" value="Unassembled WGS sequence"/>
</dbReference>
<dbReference type="Gene3D" id="3.30.920.20">
    <property type="entry name" value="Gas2-like domain"/>
    <property type="match status" value="1"/>
</dbReference>
<dbReference type="Pfam" id="PF08580">
    <property type="entry name" value="KAR9"/>
    <property type="match status" value="1"/>
</dbReference>
<keyword evidence="8" id="KW-0206">Cytoskeleton</keyword>
<feature type="transmembrane region" description="Helical" evidence="11">
    <location>
        <begin position="287"/>
        <end position="307"/>
    </location>
</feature>
<evidence type="ECO:0000256" key="1">
    <source>
        <dbReference type="ARBA" id="ARBA00004141"/>
    </source>
</evidence>
<dbReference type="CDD" id="cd13132">
    <property type="entry name" value="MATE_eukaryotic"/>
    <property type="match status" value="1"/>
</dbReference>
<feature type="domain" description="GAR" evidence="12">
    <location>
        <begin position="978"/>
        <end position="1067"/>
    </location>
</feature>
<keyword evidence="5 11" id="KW-0812">Transmembrane</keyword>
<evidence type="ECO:0000256" key="5">
    <source>
        <dbReference type="ARBA" id="ARBA00022692"/>
    </source>
</evidence>
<evidence type="ECO:0000256" key="3">
    <source>
        <dbReference type="ARBA" id="ARBA00010199"/>
    </source>
</evidence>
<dbReference type="VEuPathDB" id="FungiDB:RO3G_12516"/>
<dbReference type="eggNOG" id="KOG1347">
    <property type="taxonomic scope" value="Eukaryota"/>
</dbReference>
<evidence type="ECO:0000313" key="14">
    <source>
        <dbReference type="Proteomes" id="UP000009138"/>
    </source>
</evidence>
<evidence type="ECO:0000256" key="11">
    <source>
        <dbReference type="SAM" id="Phobius"/>
    </source>
</evidence>
<proteinExistence type="inferred from homology"/>
<dbReference type="InterPro" id="IPR003108">
    <property type="entry name" value="GAR_dom"/>
</dbReference>
<feature type="transmembrane region" description="Helical" evidence="11">
    <location>
        <begin position="254"/>
        <end position="275"/>
    </location>
</feature>
<evidence type="ECO:0000256" key="2">
    <source>
        <dbReference type="ARBA" id="ARBA00004245"/>
    </source>
</evidence>
<dbReference type="GO" id="GO:0016020">
    <property type="term" value="C:membrane"/>
    <property type="evidence" value="ECO:0007669"/>
    <property type="project" value="UniProtKB-SubCell"/>
</dbReference>
<dbReference type="Pfam" id="PF01554">
    <property type="entry name" value="MatE"/>
    <property type="match status" value="2"/>
</dbReference>
<dbReference type="GO" id="GO:0042910">
    <property type="term" value="F:xenobiotic transmembrane transporter activity"/>
    <property type="evidence" value="ECO:0007669"/>
    <property type="project" value="InterPro"/>
</dbReference>
<evidence type="ECO:0000256" key="10">
    <source>
        <dbReference type="SAM" id="MobiDB-lite"/>
    </source>
</evidence>
<dbReference type="OrthoDB" id="5559380at2759"/>
<evidence type="ECO:0000256" key="6">
    <source>
        <dbReference type="ARBA" id="ARBA00022989"/>
    </source>
</evidence>